<gene>
    <name evidence="1" type="primary">Acey_s0003.g1208</name>
    <name evidence="1" type="ORF">Y032_0003g1208</name>
</gene>
<dbReference type="EMBL" id="JARK01001339">
    <property type="protein sequence ID" value="EYC31736.1"/>
    <property type="molecule type" value="Genomic_DNA"/>
</dbReference>
<dbReference type="AlphaFoldDB" id="A0A016VWN6"/>
<sequence>MYQYYVIFVSIASRRNILPKVQKSKAARRVRDAGDDVVSVNVGVTPRLRLVRRILFIVERPHTPHSTLACGEKQRRVL</sequence>
<organism evidence="1 2">
    <name type="scientific">Ancylostoma ceylanicum</name>
    <dbReference type="NCBI Taxonomy" id="53326"/>
    <lineage>
        <taxon>Eukaryota</taxon>
        <taxon>Metazoa</taxon>
        <taxon>Ecdysozoa</taxon>
        <taxon>Nematoda</taxon>
        <taxon>Chromadorea</taxon>
        <taxon>Rhabditida</taxon>
        <taxon>Rhabditina</taxon>
        <taxon>Rhabditomorpha</taxon>
        <taxon>Strongyloidea</taxon>
        <taxon>Ancylostomatidae</taxon>
        <taxon>Ancylostomatinae</taxon>
        <taxon>Ancylostoma</taxon>
    </lineage>
</organism>
<name>A0A016VWN6_9BILA</name>
<evidence type="ECO:0000313" key="2">
    <source>
        <dbReference type="Proteomes" id="UP000024635"/>
    </source>
</evidence>
<protein>
    <submittedName>
        <fullName evidence="1">Uncharacterized protein</fullName>
    </submittedName>
</protein>
<proteinExistence type="predicted"/>
<dbReference type="Proteomes" id="UP000024635">
    <property type="component" value="Unassembled WGS sequence"/>
</dbReference>
<reference evidence="2" key="1">
    <citation type="journal article" date="2015" name="Nat. Genet.">
        <title>The genome and transcriptome of the zoonotic hookworm Ancylostoma ceylanicum identify infection-specific gene families.</title>
        <authorList>
            <person name="Schwarz E.M."/>
            <person name="Hu Y."/>
            <person name="Antoshechkin I."/>
            <person name="Miller M.M."/>
            <person name="Sternberg P.W."/>
            <person name="Aroian R.V."/>
        </authorList>
    </citation>
    <scope>NUCLEOTIDE SEQUENCE</scope>
    <source>
        <strain evidence="2">HY135</strain>
    </source>
</reference>
<accession>A0A016VWN6</accession>
<comment type="caution">
    <text evidence="1">The sequence shown here is derived from an EMBL/GenBank/DDBJ whole genome shotgun (WGS) entry which is preliminary data.</text>
</comment>
<evidence type="ECO:0000313" key="1">
    <source>
        <dbReference type="EMBL" id="EYC31736.1"/>
    </source>
</evidence>
<keyword evidence="2" id="KW-1185">Reference proteome</keyword>